<accession>A0ABU5J3F5</accession>
<name>A0ABU5J3F5_9BACI</name>
<dbReference type="RefSeq" id="WP_322448229.1">
    <property type="nucleotide sequence ID" value="NZ_JAXOFX010000017.1"/>
</dbReference>
<evidence type="ECO:0000313" key="1">
    <source>
        <dbReference type="EMBL" id="MDZ5473937.1"/>
    </source>
</evidence>
<dbReference type="Proteomes" id="UP001290455">
    <property type="component" value="Unassembled WGS sequence"/>
</dbReference>
<dbReference type="EMBL" id="JAXOFX010000017">
    <property type="protein sequence ID" value="MDZ5473937.1"/>
    <property type="molecule type" value="Genomic_DNA"/>
</dbReference>
<gene>
    <name evidence="1" type="ORF">SM124_19640</name>
</gene>
<proteinExistence type="predicted"/>
<reference evidence="1 2" key="1">
    <citation type="submission" date="2023-11" db="EMBL/GenBank/DDBJ databases">
        <title>Bacillus jintuensis, isolated from a mudflat on the Beibu Gulf coast.</title>
        <authorList>
            <person name="Li M."/>
        </authorList>
    </citation>
    <scope>NUCLEOTIDE SEQUENCE [LARGE SCALE GENOMIC DNA]</scope>
    <source>
        <strain evidence="1 2">31A1R</strain>
    </source>
</reference>
<organism evidence="1 2">
    <name type="scientific">Robertmurraya mangrovi</name>
    <dbReference type="NCBI Taxonomy" id="3098077"/>
    <lineage>
        <taxon>Bacteria</taxon>
        <taxon>Bacillati</taxon>
        <taxon>Bacillota</taxon>
        <taxon>Bacilli</taxon>
        <taxon>Bacillales</taxon>
        <taxon>Bacillaceae</taxon>
        <taxon>Robertmurraya</taxon>
    </lineage>
</organism>
<keyword evidence="2" id="KW-1185">Reference proteome</keyword>
<evidence type="ECO:0000313" key="2">
    <source>
        <dbReference type="Proteomes" id="UP001290455"/>
    </source>
</evidence>
<sequence>MKLSKLFFMFLTVILLLSLFPVFNQQVEAATKEAIVDVDSGSLSMRSGPGNKYKVVSNS</sequence>
<comment type="caution">
    <text evidence="1">The sequence shown here is derived from an EMBL/GenBank/DDBJ whole genome shotgun (WGS) entry which is preliminary data.</text>
</comment>
<protein>
    <submittedName>
        <fullName evidence="1">Uncharacterized protein</fullName>
    </submittedName>
</protein>